<dbReference type="CDD" id="cd02947">
    <property type="entry name" value="TRX_family"/>
    <property type="match status" value="1"/>
</dbReference>
<accession>A0ABQ4BX45</accession>
<evidence type="ECO:0000259" key="1">
    <source>
        <dbReference type="Pfam" id="PF00085"/>
    </source>
</evidence>
<dbReference type="EMBL" id="BONC01000005">
    <property type="protein sequence ID" value="GIF55103.1"/>
    <property type="molecule type" value="Genomic_DNA"/>
</dbReference>
<dbReference type="SUPFAM" id="SSF52833">
    <property type="entry name" value="Thioredoxin-like"/>
    <property type="match status" value="1"/>
</dbReference>
<reference evidence="2 3" key="1">
    <citation type="submission" date="2021-01" db="EMBL/GenBank/DDBJ databases">
        <title>Whole genome shotgun sequence of Asanoa iriomotensis NBRC 100142.</title>
        <authorList>
            <person name="Komaki H."/>
            <person name="Tamura T."/>
        </authorList>
    </citation>
    <scope>NUCLEOTIDE SEQUENCE [LARGE SCALE GENOMIC DNA]</scope>
    <source>
        <strain evidence="2 3">NBRC 100142</strain>
    </source>
</reference>
<comment type="caution">
    <text evidence="2">The sequence shown here is derived from an EMBL/GenBank/DDBJ whole genome shotgun (WGS) entry which is preliminary data.</text>
</comment>
<dbReference type="InterPro" id="IPR036249">
    <property type="entry name" value="Thioredoxin-like_sf"/>
</dbReference>
<name>A0ABQ4BX45_9ACTN</name>
<protein>
    <recommendedName>
        <fullName evidence="1">Thioredoxin domain-containing protein</fullName>
    </recommendedName>
</protein>
<feature type="domain" description="Thioredoxin" evidence="1">
    <location>
        <begin position="73"/>
        <end position="153"/>
    </location>
</feature>
<sequence>MVAAAVLAMATVFGLWHNRRDGRLRPVADGPADLALAREGLPSDDRPATLAADDDHAAASQTLRALGVDPATPVTLVQFSSAFCAPCRVTRRVLADVSSLVEGVTHLEVDAESHLDAVRALDIWRTPTTLIVAGDRIVQRASGVPAKAQVLAAVAPLLDRAA</sequence>
<evidence type="ECO:0000313" key="2">
    <source>
        <dbReference type="EMBL" id="GIF55103.1"/>
    </source>
</evidence>
<dbReference type="Pfam" id="PF00085">
    <property type="entry name" value="Thioredoxin"/>
    <property type="match status" value="1"/>
</dbReference>
<gene>
    <name evidence="2" type="ORF">Air01nite_11980</name>
</gene>
<dbReference type="InterPro" id="IPR013766">
    <property type="entry name" value="Thioredoxin_domain"/>
</dbReference>
<dbReference type="Gene3D" id="3.40.30.10">
    <property type="entry name" value="Glutaredoxin"/>
    <property type="match status" value="1"/>
</dbReference>
<dbReference type="Proteomes" id="UP000624325">
    <property type="component" value="Unassembled WGS sequence"/>
</dbReference>
<proteinExistence type="predicted"/>
<keyword evidence="3" id="KW-1185">Reference proteome</keyword>
<evidence type="ECO:0000313" key="3">
    <source>
        <dbReference type="Proteomes" id="UP000624325"/>
    </source>
</evidence>
<organism evidence="2 3">
    <name type="scientific">Asanoa iriomotensis</name>
    <dbReference type="NCBI Taxonomy" id="234613"/>
    <lineage>
        <taxon>Bacteria</taxon>
        <taxon>Bacillati</taxon>
        <taxon>Actinomycetota</taxon>
        <taxon>Actinomycetes</taxon>
        <taxon>Micromonosporales</taxon>
        <taxon>Micromonosporaceae</taxon>
        <taxon>Asanoa</taxon>
    </lineage>
</organism>